<comment type="caution">
    <text evidence="1">The sequence shown here is derived from an EMBL/GenBank/DDBJ whole genome shotgun (WGS) entry which is preliminary data.</text>
</comment>
<evidence type="ECO:0000313" key="2">
    <source>
        <dbReference type="Proteomes" id="UP000003704"/>
    </source>
</evidence>
<proteinExistence type="predicted"/>
<dbReference type="Gene3D" id="3.90.79.10">
    <property type="entry name" value="Nucleoside Triphosphate Pyrophosphohydrolase"/>
    <property type="match status" value="1"/>
</dbReference>
<reference evidence="1 2" key="1">
    <citation type="journal article" date="2012" name="J. Bacteriol.">
        <title>Genome Sequence of n-Alkane-Degrading Hydrocarboniphaga effusa Strain AP103T (ATCC BAA-332T).</title>
        <authorList>
            <person name="Chang H.K."/>
            <person name="Zylstra G.J."/>
            <person name="Chae J.C."/>
        </authorList>
    </citation>
    <scope>NUCLEOTIDE SEQUENCE [LARGE SCALE GENOMIC DNA]</scope>
    <source>
        <strain evidence="1 2">AP103</strain>
    </source>
</reference>
<keyword evidence="2" id="KW-1185">Reference proteome</keyword>
<organism evidence="1 2">
    <name type="scientific">Hydrocarboniphaga effusa AP103</name>
    <dbReference type="NCBI Taxonomy" id="1172194"/>
    <lineage>
        <taxon>Bacteria</taxon>
        <taxon>Pseudomonadati</taxon>
        <taxon>Pseudomonadota</taxon>
        <taxon>Gammaproteobacteria</taxon>
        <taxon>Nevskiales</taxon>
        <taxon>Nevskiaceae</taxon>
        <taxon>Hydrocarboniphaga</taxon>
    </lineage>
</organism>
<dbReference type="EMBL" id="AKGD01000003">
    <property type="protein sequence ID" value="EIT68363.1"/>
    <property type="molecule type" value="Genomic_DNA"/>
</dbReference>
<evidence type="ECO:0000313" key="1">
    <source>
        <dbReference type="EMBL" id="EIT68363.1"/>
    </source>
</evidence>
<dbReference type="InterPro" id="IPR015797">
    <property type="entry name" value="NUDIX_hydrolase-like_dom_sf"/>
</dbReference>
<dbReference type="SUPFAM" id="SSF55811">
    <property type="entry name" value="Nudix"/>
    <property type="match status" value="1"/>
</dbReference>
<dbReference type="AlphaFoldDB" id="I8T3S6"/>
<sequence>MDAAAREFREETGFDVGAGPFIPLGTVRQPGGKLVEAWAVEFDLDERELVSNSLMIEWPPGSGMQRRFPEVDRGAWFSLKDANAKLLKGQLRLLDHFGKAVPA</sequence>
<accession>I8T3S6</accession>
<gene>
    <name evidence="1" type="ORF">WQQ_35580</name>
</gene>
<dbReference type="Proteomes" id="UP000003704">
    <property type="component" value="Unassembled WGS sequence"/>
</dbReference>
<protein>
    <submittedName>
        <fullName evidence="1">NUDIX family hydrolase</fullName>
    </submittedName>
</protein>
<name>I8T3S6_9GAMM</name>
<keyword evidence="1" id="KW-0378">Hydrolase</keyword>
<dbReference type="GO" id="GO:0016787">
    <property type="term" value="F:hydrolase activity"/>
    <property type="evidence" value="ECO:0007669"/>
    <property type="project" value="UniProtKB-KW"/>
</dbReference>